<feature type="signal peptide" evidence="1">
    <location>
        <begin position="1"/>
        <end position="26"/>
    </location>
</feature>
<dbReference type="AlphaFoldDB" id="A0A939JZG6"/>
<feature type="chain" id="PRO_5037301827" evidence="1">
    <location>
        <begin position="27"/>
        <end position="972"/>
    </location>
</feature>
<dbReference type="Pfam" id="PF13585">
    <property type="entry name" value="CHU_C"/>
    <property type="match status" value="1"/>
</dbReference>
<accession>A0A939JZG6</accession>
<keyword evidence="3" id="KW-1185">Reference proteome</keyword>
<evidence type="ECO:0000256" key="1">
    <source>
        <dbReference type="SAM" id="SignalP"/>
    </source>
</evidence>
<gene>
    <name evidence="2" type="ORF">J2I48_10305</name>
</gene>
<comment type="caution">
    <text evidence="2">The sequence shown here is derived from an EMBL/GenBank/DDBJ whole genome shotgun (WGS) entry which is preliminary data.</text>
</comment>
<dbReference type="Proteomes" id="UP000664795">
    <property type="component" value="Unassembled WGS sequence"/>
</dbReference>
<organism evidence="2 3">
    <name type="scientific">Fibrella aquatilis</name>
    <dbReference type="NCBI Taxonomy" id="2817059"/>
    <lineage>
        <taxon>Bacteria</taxon>
        <taxon>Pseudomonadati</taxon>
        <taxon>Bacteroidota</taxon>
        <taxon>Cytophagia</taxon>
        <taxon>Cytophagales</taxon>
        <taxon>Spirosomataceae</taxon>
        <taxon>Fibrella</taxon>
    </lineage>
</organism>
<dbReference type="InterPro" id="IPR013783">
    <property type="entry name" value="Ig-like_fold"/>
</dbReference>
<evidence type="ECO:0000313" key="3">
    <source>
        <dbReference type="Proteomes" id="UP000664795"/>
    </source>
</evidence>
<dbReference type="Gene3D" id="2.60.40.10">
    <property type="entry name" value="Immunoglobulins"/>
    <property type="match status" value="2"/>
</dbReference>
<name>A0A939JZG6_9BACT</name>
<dbReference type="InterPro" id="IPR026341">
    <property type="entry name" value="T9SS_type_B"/>
</dbReference>
<keyword evidence="1" id="KW-0732">Signal</keyword>
<reference evidence="2 3" key="1">
    <citation type="submission" date="2021-03" db="EMBL/GenBank/DDBJ databases">
        <title>Fibrella sp. HMF5036 genome sequencing and assembly.</title>
        <authorList>
            <person name="Kang H."/>
            <person name="Kim H."/>
            <person name="Bae S."/>
            <person name="Joh K."/>
        </authorList>
    </citation>
    <scope>NUCLEOTIDE SEQUENCE [LARGE SCALE GENOMIC DNA]</scope>
    <source>
        <strain evidence="2 3">HMF5036</strain>
    </source>
</reference>
<proteinExistence type="predicted"/>
<dbReference type="EMBL" id="JAFMYU010000006">
    <property type="protein sequence ID" value="MBO0931388.1"/>
    <property type="molecule type" value="Genomic_DNA"/>
</dbReference>
<evidence type="ECO:0000313" key="2">
    <source>
        <dbReference type="EMBL" id="MBO0931388.1"/>
    </source>
</evidence>
<sequence length="972" mass="103987">MRSSYTGWLLALLLGIGSLVPTAVQATHVRAGEITTKRISNTSLTYEITLTAYYDEIKGRDAARDANQVLFCLGDGVQRQVDRVSIRQLGRGTSINTYKTTYTYGGQGTYNISARIINRNDQTRNINGGQSLEINFFVTTIISVIPTLGLNSTPVLLNPPVDSARIGQKYCHNPAAYDIDGDSLSYRIATPQQSNGNDNEATACQSFPVTRYQLPNLVIPPGKTEAGGSGATFTVNPRTGDVCWDSPAEAGQYNYAFVIQEWRDGVLIGEITRDVQVIVIDGPNKRPLIDPIADICAEAGTLITQNVRVTDPDGNRVLTEGYGGPFNLTADRVAYSPPLLPPAFATITPGGLIAQASPANSTFSWQTSCPQLRDEAYLITIKATDLPANRAVALNSYQSFQIQLIGPKPQNLTAQAVSPATGGSRAIRLNWSAYNCLPPPVSGSNDTPKMLVYRKEGCNNAEPPPCFTGILPGYTRITILPINTTTYTDTSSSLRRGVSYSYRIVAQYPLPTGGQSVVSLQACVSLPQTAPVLSQVTVDSTGGATGPGRGVITVRWTRPLGLNAGDGGGPYQYRLLRAPGLAGTAFTQVTAINTTLAPGVVDTVFVDRGVATATTDYRYRLDFYTTVNGQLTPLDAAEPASSVRLAALGGLNQITLNWQTNTPWSNDSPTRIFRSRRGQAGSFNAIADVAPGTLNYVDTGADLLAFDGVTAGTLSADSSYCYRVQTVGQYADLSLRARTGSIRNFSPIQCAAPGDTTRPCPPALTLDLLNCASLAPTAFCNQTSFANKLTWTYPATAGGKACDQRIAKYNIYYARYQGDSLRLIATVAAPTLTFLHQNLTSVAGCYYVTAVSLRGIESLASNIVCKDICPNYALPNTFTPNGDGKNDVFVALACPSFVESVGFVVYNRWGAKVYESSGPVLSWDGRSSNGGVLPGGVYFYEARVVYAGLVRGGPVQVLKGSILLIRDAQAMR</sequence>
<protein>
    <submittedName>
        <fullName evidence="2">Gliding motility-associated C-terminal domain-containing protein</fullName>
    </submittedName>
</protein>
<dbReference type="NCBIfam" id="TIGR04131">
    <property type="entry name" value="Bac_Flav_CTERM"/>
    <property type="match status" value="1"/>
</dbReference>
<dbReference type="RefSeq" id="WP_207335350.1">
    <property type="nucleotide sequence ID" value="NZ_JAFMYU010000006.1"/>
</dbReference>